<accession>A0A1G9VI74</accession>
<dbReference type="AlphaFoldDB" id="A0A1G9VI74"/>
<name>A0A1G9VI74_9ACTN</name>
<organism evidence="3 4">
    <name type="scientific">Nonomuraea jiangxiensis</name>
    <dbReference type="NCBI Taxonomy" id="633440"/>
    <lineage>
        <taxon>Bacteria</taxon>
        <taxon>Bacillati</taxon>
        <taxon>Actinomycetota</taxon>
        <taxon>Actinomycetes</taxon>
        <taxon>Streptosporangiales</taxon>
        <taxon>Streptosporangiaceae</taxon>
        <taxon>Nonomuraea</taxon>
    </lineage>
</organism>
<dbReference type="GO" id="GO:0004081">
    <property type="term" value="F:bis(5'-nucleosyl)-tetraphosphatase (asymmetrical) activity"/>
    <property type="evidence" value="ECO:0007669"/>
    <property type="project" value="TreeGrafter"/>
</dbReference>
<sequence length="197" mass="22247">MPGRQHDPRLVVRDLVQAVVPYDERESADQQWVLDWIDAGHPLFRTAKPATPHRHLAVYAALLDEAARTLMLVDHAKAKAWLLPGGHVDPQENPQVTVVRELDEELKIAPPFHLRLGSAPFFLTVTETRPPHSHTDVTLWFVFSASQQQEIVPDLAEFSVCRWFALNDTAAWVGEFDPQMFRFMAKLTSALELAPVG</sequence>
<protein>
    <submittedName>
        <fullName evidence="3">ADP-ribose pyrophosphatase YjhB, NUDIX family</fullName>
    </submittedName>
</protein>
<dbReference type="Gene3D" id="3.90.79.10">
    <property type="entry name" value="Nucleoside Triphosphate Pyrophosphohydrolase"/>
    <property type="match status" value="1"/>
</dbReference>
<dbReference type="GO" id="GO:0006167">
    <property type="term" value="P:AMP biosynthetic process"/>
    <property type="evidence" value="ECO:0007669"/>
    <property type="project" value="TreeGrafter"/>
</dbReference>
<dbReference type="Pfam" id="PF00293">
    <property type="entry name" value="NUDIX"/>
    <property type="match status" value="1"/>
</dbReference>
<dbReference type="InterPro" id="IPR051325">
    <property type="entry name" value="Nudix_hydrolase_domain"/>
</dbReference>
<dbReference type="InterPro" id="IPR000086">
    <property type="entry name" value="NUDIX_hydrolase_dom"/>
</dbReference>
<dbReference type="Proteomes" id="UP000199202">
    <property type="component" value="Unassembled WGS sequence"/>
</dbReference>
<evidence type="ECO:0000259" key="2">
    <source>
        <dbReference type="PROSITE" id="PS51462"/>
    </source>
</evidence>
<dbReference type="PROSITE" id="PS51462">
    <property type="entry name" value="NUDIX"/>
    <property type="match status" value="1"/>
</dbReference>
<dbReference type="EMBL" id="FNDJ01000053">
    <property type="protein sequence ID" value="SDM71884.1"/>
    <property type="molecule type" value="Genomic_DNA"/>
</dbReference>
<dbReference type="STRING" id="633440.SAMN05421869_15336"/>
<dbReference type="PANTHER" id="PTHR21340">
    <property type="entry name" value="DIADENOSINE 5,5-P1,P4-TETRAPHOSPHATE PYROPHOSPHOHYDROLASE MUTT"/>
    <property type="match status" value="1"/>
</dbReference>
<dbReference type="OrthoDB" id="9764897at2"/>
<dbReference type="SUPFAM" id="SSF55811">
    <property type="entry name" value="Nudix"/>
    <property type="match status" value="1"/>
</dbReference>
<dbReference type="PANTHER" id="PTHR21340:SF0">
    <property type="entry name" value="BIS(5'-NUCLEOSYL)-TETRAPHOSPHATASE [ASYMMETRICAL]"/>
    <property type="match status" value="1"/>
</dbReference>
<dbReference type="GO" id="GO:0006754">
    <property type="term" value="P:ATP biosynthetic process"/>
    <property type="evidence" value="ECO:0007669"/>
    <property type="project" value="TreeGrafter"/>
</dbReference>
<evidence type="ECO:0000256" key="1">
    <source>
        <dbReference type="ARBA" id="ARBA00022801"/>
    </source>
</evidence>
<proteinExistence type="predicted"/>
<feature type="domain" description="Nudix hydrolase" evidence="2">
    <location>
        <begin position="53"/>
        <end position="186"/>
    </location>
</feature>
<reference evidence="3 4" key="1">
    <citation type="submission" date="2016-10" db="EMBL/GenBank/DDBJ databases">
        <authorList>
            <person name="de Groot N.N."/>
        </authorList>
    </citation>
    <scope>NUCLEOTIDE SEQUENCE [LARGE SCALE GENOMIC DNA]</scope>
    <source>
        <strain evidence="3 4">CGMCC 4.6533</strain>
    </source>
</reference>
<dbReference type="RefSeq" id="WP_143044306.1">
    <property type="nucleotide sequence ID" value="NZ_FNDJ01000053.1"/>
</dbReference>
<dbReference type="InterPro" id="IPR015797">
    <property type="entry name" value="NUDIX_hydrolase-like_dom_sf"/>
</dbReference>
<keyword evidence="1" id="KW-0378">Hydrolase</keyword>
<evidence type="ECO:0000313" key="3">
    <source>
        <dbReference type="EMBL" id="SDM71884.1"/>
    </source>
</evidence>
<evidence type="ECO:0000313" key="4">
    <source>
        <dbReference type="Proteomes" id="UP000199202"/>
    </source>
</evidence>
<gene>
    <name evidence="3" type="ORF">SAMN05421869_15336</name>
</gene>
<keyword evidence="4" id="KW-1185">Reference proteome</keyword>